<evidence type="ECO:0000313" key="3">
    <source>
        <dbReference type="EMBL" id="KAH7126474.1"/>
    </source>
</evidence>
<evidence type="ECO:0000256" key="1">
    <source>
        <dbReference type="SAM" id="MobiDB-lite"/>
    </source>
</evidence>
<gene>
    <name evidence="3" type="ORF">B0J13DRAFT_454440</name>
</gene>
<feature type="compositionally biased region" description="Basic and acidic residues" evidence="1">
    <location>
        <begin position="309"/>
        <end position="320"/>
    </location>
</feature>
<evidence type="ECO:0000313" key="4">
    <source>
        <dbReference type="Proteomes" id="UP000717696"/>
    </source>
</evidence>
<dbReference type="OrthoDB" id="5426775at2759"/>
<sequence>MASSTSLVDAVSRSDIPSRVSIVTKEHAYKRLVEQSSYREHNLFANNIFMRSPRDPLPDHVAELVTLVRRSRDSPGITHDQVLQDQALEDLGADADEGHVAAFFREFVLREDNAQHSLQRHEGTPMLECTVPNTASDLRVSKPVPDILYGYRLRNAFPSQWTQLLPLVKEVSATNLRSSSLYPFFSIKFKGDMGSMWVATNQCLGASSSCVNISEDLNSRLKQCGSNKVIASTVFSLATNGTEARLYVSWKHDEVNYYTVIIRSFMLQDSKHYIEFYNTIRNIIDWGCGQRLDEIREAMDILLSTARKRAPEVVESHTPPRPDAPNRTQAKRKKKPDKGGKAAKETAQKIRRSSRIRKQTEKL</sequence>
<proteinExistence type="predicted"/>
<feature type="compositionally biased region" description="Basic and acidic residues" evidence="1">
    <location>
        <begin position="337"/>
        <end position="348"/>
    </location>
</feature>
<feature type="region of interest" description="Disordered" evidence="1">
    <location>
        <begin position="309"/>
        <end position="363"/>
    </location>
</feature>
<feature type="domain" description="DUF7924" evidence="2">
    <location>
        <begin position="133"/>
        <end position="298"/>
    </location>
</feature>
<dbReference type="Pfam" id="PF25545">
    <property type="entry name" value="DUF7924"/>
    <property type="match status" value="1"/>
</dbReference>
<organism evidence="3 4">
    <name type="scientific">Dactylonectria estremocensis</name>
    <dbReference type="NCBI Taxonomy" id="1079267"/>
    <lineage>
        <taxon>Eukaryota</taxon>
        <taxon>Fungi</taxon>
        <taxon>Dikarya</taxon>
        <taxon>Ascomycota</taxon>
        <taxon>Pezizomycotina</taxon>
        <taxon>Sordariomycetes</taxon>
        <taxon>Hypocreomycetidae</taxon>
        <taxon>Hypocreales</taxon>
        <taxon>Nectriaceae</taxon>
        <taxon>Dactylonectria</taxon>
    </lineage>
</organism>
<comment type="caution">
    <text evidence="3">The sequence shown here is derived from an EMBL/GenBank/DDBJ whole genome shotgun (WGS) entry which is preliminary data.</text>
</comment>
<keyword evidence="4" id="KW-1185">Reference proteome</keyword>
<dbReference type="EMBL" id="JAGMUU010000023">
    <property type="protein sequence ID" value="KAH7126474.1"/>
    <property type="molecule type" value="Genomic_DNA"/>
</dbReference>
<dbReference type="PANTHER" id="PTHR42470">
    <property type="entry name" value="VAST DOMAIN-CONTAINING PROTEIN"/>
    <property type="match status" value="1"/>
</dbReference>
<evidence type="ECO:0000259" key="2">
    <source>
        <dbReference type="Pfam" id="PF25545"/>
    </source>
</evidence>
<accession>A0A9P9DUP8</accession>
<dbReference type="Proteomes" id="UP000717696">
    <property type="component" value="Unassembled WGS sequence"/>
</dbReference>
<name>A0A9P9DUP8_9HYPO</name>
<dbReference type="PANTHER" id="PTHR42470:SF1">
    <property type="entry name" value="VAST DOMAIN-CONTAINING PROTEIN"/>
    <property type="match status" value="1"/>
</dbReference>
<dbReference type="InterPro" id="IPR057684">
    <property type="entry name" value="DUF7924"/>
</dbReference>
<protein>
    <recommendedName>
        <fullName evidence="2">DUF7924 domain-containing protein</fullName>
    </recommendedName>
</protein>
<reference evidence="3" key="1">
    <citation type="journal article" date="2021" name="Nat. Commun.">
        <title>Genetic determinants of endophytism in the Arabidopsis root mycobiome.</title>
        <authorList>
            <person name="Mesny F."/>
            <person name="Miyauchi S."/>
            <person name="Thiergart T."/>
            <person name="Pickel B."/>
            <person name="Atanasova L."/>
            <person name="Karlsson M."/>
            <person name="Huettel B."/>
            <person name="Barry K.W."/>
            <person name="Haridas S."/>
            <person name="Chen C."/>
            <person name="Bauer D."/>
            <person name="Andreopoulos W."/>
            <person name="Pangilinan J."/>
            <person name="LaButti K."/>
            <person name="Riley R."/>
            <person name="Lipzen A."/>
            <person name="Clum A."/>
            <person name="Drula E."/>
            <person name="Henrissat B."/>
            <person name="Kohler A."/>
            <person name="Grigoriev I.V."/>
            <person name="Martin F.M."/>
            <person name="Hacquard S."/>
        </authorList>
    </citation>
    <scope>NUCLEOTIDE SEQUENCE</scope>
    <source>
        <strain evidence="3">MPI-CAGE-AT-0021</strain>
    </source>
</reference>
<dbReference type="AlphaFoldDB" id="A0A9P9DUP8"/>